<dbReference type="AlphaFoldDB" id="A0A3P7QMN0"/>
<evidence type="ECO:0000256" key="1">
    <source>
        <dbReference type="SAM" id="MobiDB-lite"/>
    </source>
</evidence>
<dbReference type="Proteomes" id="UP000271889">
    <property type="component" value="Unassembled WGS sequence"/>
</dbReference>
<evidence type="ECO:0000313" key="2">
    <source>
        <dbReference type="EMBL" id="VDN32236.1"/>
    </source>
</evidence>
<accession>A0A3P7QMN0</accession>
<gene>
    <name evidence="2" type="ORF">CGOC_LOCUS12059</name>
</gene>
<sequence>MIEIAASAGVPFTPDPDVMRDDEVAQAEKMLIDFKQAGTTTNVTDPTPPVIPGAPPGGIPPPAPPSDGVNYGWNLPPGAPGAPPPPGHFPPPNVPPPPPGDDYGGSGGGSHIYEVPSNAPPSYDYSTGPNAGSAKF</sequence>
<dbReference type="OrthoDB" id="5868026at2759"/>
<proteinExistence type="predicted"/>
<name>A0A3P7QMN0_CYLGO</name>
<feature type="region of interest" description="Disordered" evidence="1">
    <location>
        <begin position="35"/>
        <end position="136"/>
    </location>
</feature>
<keyword evidence="3" id="KW-1185">Reference proteome</keyword>
<organism evidence="2 3">
    <name type="scientific">Cylicostephanus goldi</name>
    <name type="common">Nematode worm</name>
    <dbReference type="NCBI Taxonomy" id="71465"/>
    <lineage>
        <taxon>Eukaryota</taxon>
        <taxon>Metazoa</taxon>
        <taxon>Ecdysozoa</taxon>
        <taxon>Nematoda</taxon>
        <taxon>Chromadorea</taxon>
        <taxon>Rhabditida</taxon>
        <taxon>Rhabditina</taxon>
        <taxon>Rhabditomorpha</taxon>
        <taxon>Strongyloidea</taxon>
        <taxon>Strongylidae</taxon>
        <taxon>Cylicostephanus</taxon>
    </lineage>
</organism>
<dbReference type="EMBL" id="UYRV01120324">
    <property type="protein sequence ID" value="VDN32236.1"/>
    <property type="molecule type" value="Genomic_DNA"/>
</dbReference>
<reference evidence="2 3" key="1">
    <citation type="submission" date="2018-11" db="EMBL/GenBank/DDBJ databases">
        <authorList>
            <consortium name="Pathogen Informatics"/>
        </authorList>
    </citation>
    <scope>NUCLEOTIDE SEQUENCE [LARGE SCALE GENOMIC DNA]</scope>
</reference>
<evidence type="ECO:0000313" key="3">
    <source>
        <dbReference type="Proteomes" id="UP000271889"/>
    </source>
</evidence>
<feature type="compositionally biased region" description="Pro residues" evidence="1">
    <location>
        <begin position="77"/>
        <end position="100"/>
    </location>
</feature>
<protein>
    <submittedName>
        <fullName evidence="2">Uncharacterized protein</fullName>
    </submittedName>
</protein>
<feature type="compositionally biased region" description="Pro residues" evidence="1">
    <location>
        <begin position="46"/>
        <end position="65"/>
    </location>
</feature>